<reference evidence="3" key="1">
    <citation type="submission" date="2022-07" db="EMBL/GenBank/DDBJ databases">
        <title>Genome Sequence of Leucocoprinus birnbaumii.</title>
        <authorList>
            <person name="Buettner E."/>
        </authorList>
    </citation>
    <scope>NUCLEOTIDE SEQUENCE</scope>
    <source>
        <strain evidence="3">VT141</strain>
    </source>
</reference>
<dbReference type="EMBL" id="JANIEX010000125">
    <property type="protein sequence ID" value="KAJ3572865.1"/>
    <property type="molecule type" value="Genomic_DNA"/>
</dbReference>
<dbReference type="PANTHER" id="PTHR39394:SF1">
    <property type="entry name" value="DNAJ HOMOLOGUE SUBFAMILY C MEMBER 28 CONSERVED DOMAIN-CONTAINING PROTEIN"/>
    <property type="match status" value="1"/>
</dbReference>
<evidence type="ECO:0000313" key="3">
    <source>
        <dbReference type="EMBL" id="KAJ3572865.1"/>
    </source>
</evidence>
<evidence type="ECO:0000256" key="1">
    <source>
        <dbReference type="SAM" id="MobiDB-lite"/>
    </source>
</evidence>
<evidence type="ECO:0000259" key="2">
    <source>
        <dbReference type="Pfam" id="PF09350"/>
    </source>
</evidence>
<comment type="caution">
    <text evidence="3">The sequence shown here is derived from an EMBL/GenBank/DDBJ whole genome shotgun (WGS) entry which is preliminary data.</text>
</comment>
<protein>
    <recommendedName>
        <fullName evidence="2">DnaJ homologue subfamily C member 28 conserved domain-containing protein</fullName>
    </recommendedName>
</protein>
<dbReference type="Proteomes" id="UP001213000">
    <property type="component" value="Unassembled WGS sequence"/>
</dbReference>
<keyword evidence="4" id="KW-1185">Reference proteome</keyword>
<organism evidence="3 4">
    <name type="scientific">Leucocoprinus birnbaumii</name>
    <dbReference type="NCBI Taxonomy" id="56174"/>
    <lineage>
        <taxon>Eukaryota</taxon>
        <taxon>Fungi</taxon>
        <taxon>Dikarya</taxon>
        <taxon>Basidiomycota</taxon>
        <taxon>Agaricomycotina</taxon>
        <taxon>Agaricomycetes</taxon>
        <taxon>Agaricomycetidae</taxon>
        <taxon>Agaricales</taxon>
        <taxon>Agaricineae</taxon>
        <taxon>Agaricaceae</taxon>
        <taxon>Leucocoprinus</taxon>
    </lineage>
</organism>
<evidence type="ECO:0000313" key="4">
    <source>
        <dbReference type="Proteomes" id="UP001213000"/>
    </source>
</evidence>
<feature type="region of interest" description="Disordered" evidence="1">
    <location>
        <begin position="1"/>
        <end position="75"/>
    </location>
</feature>
<name>A0AAD5VXM5_9AGAR</name>
<dbReference type="InterPro" id="IPR018961">
    <property type="entry name" value="DnaJ_homolog_subfam-C_membr-28"/>
</dbReference>
<feature type="compositionally biased region" description="Polar residues" evidence="1">
    <location>
        <begin position="16"/>
        <end position="38"/>
    </location>
</feature>
<feature type="domain" description="DnaJ homologue subfamily C member 28 conserved" evidence="2">
    <location>
        <begin position="242"/>
        <end position="312"/>
    </location>
</feature>
<proteinExistence type="predicted"/>
<dbReference type="PANTHER" id="PTHR39394">
    <property type="entry name" value="YALI0E31793P"/>
    <property type="match status" value="1"/>
</dbReference>
<dbReference type="Pfam" id="PF09350">
    <property type="entry name" value="DJC28_CD"/>
    <property type="match status" value="1"/>
</dbReference>
<accession>A0AAD5VXM5</accession>
<sequence>MHPVRTASSLRCLKRSSPTAVSANLTRSSHSQARSASDQLFADAEREESEEASESQKHSKSQTLQTLEQQHENWTGDERIQDAVLLRSASVATVDDLDSLDTSAISTSSTTHTAYIKPRSGSWANESLLPSNPSHKPWDTKFKPPSDGGGVFNIKAAVIPPPATSTGYGAPGGLGGLGQGSLDERLVRKEKEKMRKAQQVGRLSQALESTLDYRLGIQRGEQKHLMMTGKPNPVSVKGWNSLVEERIEKARTSGVFKNVKGRGQPLVRSVDESNPFIAREEFLMNRIVQRNGAAPPWVDVQGELESAARSFREILRQSWVRRALRILNMKHPPGLLHKVTLDEIKALRDPEWVKKELSYHEAAISELNSLVRKYNALAPYAVRRPYYYSRESEIERMYETSSEDVMRELQGRLCDPGLEVEVVTVMLCGDEFEGMGYAACIKYLVYVGCILIGTGVIASHDRCTDRVLVLAITVNGGLATMSEGANNTSNQSYDALFLARKPQDTTRLQETTPLFSTAIMTTYEYEEIVPGDIVAVRHGTKGRQEGLVVGSHVDYLGRQIIEVQLDAEVYHAWYPTVTRVKRVVHHSAPRTARTIERRIYW</sequence>
<gene>
    <name evidence="3" type="ORF">NP233_g2806</name>
</gene>
<dbReference type="AlphaFoldDB" id="A0AAD5VXM5"/>